<dbReference type="Pfam" id="PF09578">
    <property type="entry name" value="Spore_YabQ"/>
    <property type="match status" value="1"/>
</dbReference>
<evidence type="ECO:0000313" key="3">
    <source>
        <dbReference type="Proteomes" id="UP001652409"/>
    </source>
</evidence>
<sequence>MYTGAALLLCYSCLLILRRLLPHSRLGVMAEDLIYWLFAGCFLSVRLYDKNQGILRLFLAAGLLLGAFAAKKLIEPVFISLTVKILEYPLKIVKILIKRLLFWAERCKISVCEFASRWGKCPFRKGFHTHAKKNAKRSWQFGRVRQKETKKENRI</sequence>
<protein>
    <submittedName>
        <fullName evidence="2">Spore cortex biosynthesis protein YabQ</fullName>
    </submittedName>
</protein>
<gene>
    <name evidence="2" type="ORF">OCV61_00700</name>
</gene>
<keyword evidence="1" id="KW-0812">Transmembrane</keyword>
<dbReference type="EMBL" id="JAOQJL010000001">
    <property type="protein sequence ID" value="MCU6763931.1"/>
    <property type="molecule type" value="Genomic_DNA"/>
</dbReference>
<evidence type="ECO:0000256" key="1">
    <source>
        <dbReference type="SAM" id="Phobius"/>
    </source>
</evidence>
<keyword evidence="1" id="KW-1133">Transmembrane helix</keyword>
<reference evidence="2 3" key="1">
    <citation type="journal article" date="2021" name="ISME Commun">
        <title>Automated analysis of genomic sequences facilitates high-throughput and comprehensive description of bacteria.</title>
        <authorList>
            <person name="Hitch T.C.A."/>
        </authorList>
    </citation>
    <scope>NUCLEOTIDE SEQUENCE [LARGE SCALE GENOMIC DNA]</scope>
    <source>
        <strain evidence="2 3">Sanger_23</strain>
    </source>
</reference>
<organism evidence="2 3">
    <name type="scientific">Blautia ammoniilytica</name>
    <dbReference type="NCBI Taxonomy" id="2981782"/>
    <lineage>
        <taxon>Bacteria</taxon>
        <taxon>Bacillati</taxon>
        <taxon>Bacillota</taxon>
        <taxon>Clostridia</taxon>
        <taxon>Lachnospirales</taxon>
        <taxon>Lachnospiraceae</taxon>
        <taxon>Blautia</taxon>
    </lineage>
</organism>
<comment type="caution">
    <text evidence="2">The sequence shown here is derived from an EMBL/GenBank/DDBJ whole genome shotgun (WGS) entry which is preliminary data.</text>
</comment>
<dbReference type="NCBIfam" id="TIGR02893">
    <property type="entry name" value="spore_yabQ"/>
    <property type="match status" value="1"/>
</dbReference>
<keyword evidence="3" id="KW-1185">Reference proteome</keyword>
<keyword evidence="1" id="KW-0472">Membrane</keyword>
<dbReference type="InterPro" id="IPR019074">
    <property type="entry name" value="YabQ"/>
</dbReference>
<accession>A0ABT2TQ53</accession>
<dbReference type="Proteomes" id="UP001652409">
    <property type="component" value="Unassembled WGS sequence"/>
</dbReference>
<feature type="transmembrane region" description="Helical" evidence="1">
    <location>
        <begin position="54"/>
        <end position="74"/>
    </location>
</feature>
<evidence type="ECO:0000313" key="2">
    <source>
        <dbReference type="EMBL" id="MCU6763931.1"/>
    </source>
</evidence>
<proteinExistence type="predicted"/>
<name>A0ABT2TQ53_9FIRM</name>